<gene>
    <name evidence="3" type="ORF">DGMP_02140</name>
</gene>
<dbReference type="InterPro" id="IPR050565">
    <property type="entry name" value="LYPA1-2/EST-like"/>
</dbReference>
<evidence type="ECO:0000256" key="1">
    <source>
        <dbReference type="ARBA" id="ARBA00022801"/>
    </source>
</evidence>
<dbReference type="KEGG" id="dbk:DGMP_02140"/>
<dbReference type="EMBL" id="AP024086">
    <property type="protein sequence ID" value="BCL59521.1"/>
    <property type="molecule type" value="Genomic_DNA"/>
</dbReference>
<organism evidence="3 4">
    <name type="scientific">Desulfomarina profundi</name>
    <dbReference type="NCBI Taxonomy" id="2772557"/>
    <lineage>
        <taxon>Bacteria</taxon>
        <taxon>Pseudomonadati</taxon>
        <taxon>Thermodesulfobacteriota</taxon>
        <taxon>Desulfobulbia</taxon>
        <taxon>Desulfobulbales</taxon>
        <taxon>Desulfobulbaceae</taxon>
        <taxon>Desulfomarina</taxon>
    </lineage>
</organism>
<proteinExistence type="predicted"/>
<protein>
    <submittedName>
        <fullName evidence="3">Carboxylesterase</fullName>
    </submittedName>
</protein>
<feature type="domain" description="Phospholipase/carboxylesterase/thioesterase" evidence="2">
    <location>
        <begin position="14"/>
        <end position="217"/>
    </location>
</feature>
<dbReference type="PANTHER" id="PTHR10655">
    <property type="entry name" value="LYSOPHOSPHOLIPASE-RELATED"/>
    <property type="match status" value="1"/>
</dbReference>
<dbReference type="InterPro" id="IPR003140">
    <property type="entry name" value="PLipase/COase/thioEstase"/>
</dbReference>
<dbReference type="PANTHER" id="PTHR10655:SF17">
    <property type="entry name" value="LYSOPHOSPHOLIPASE-LIKE PROTEIN 1"/>
    <property type="match status" value="1"/>
</dbReference>
<keyword evidence="4" id="KW-1185">Reference proteome</keyword>
<sequence length="235" mass="25875">MTLLPAIELETGANPDATVIWLHGLGADGNDFAPIVPELRLPKSAHIRFIFPHAPAIPVTVNGGFVMPAWYDILEMEIDRKVDTSQLLQSAARIGDFITRELERGIDSARIIIAGFSQGGAVAYQVALSHTLPLGGLLAMSTYFATADTIILSRENKNIPITIQHGIYDPVVPETLGQKATTQLVKAGYSVNYKNYPMEHAVCPEQITDIGNWLQKLLLYLNPALREQRKNIYNV</sequence>
<reference evidence="3" key="1">
    <citation type="submission" date="2020-09" db="EMBL/GenBank/DDBJ databases">
        <title>Desulfogranum mesoprofundum gen. nov., sp. nov., a novel mesophilic, sulfate-reducing chemolithoautotroph isolated from a deep-sea hydrothermal vent chimney in the Suiyo Seamount.</title>
        <authorList>
            <person name="Hashimoto Y."/>
            <person name="Nakagawa S."/>
        </authorList>
    </citation>
    <scope>NUCLEOTIDE SEQUENCE</scope>
    <source>
        <strain evidence="3">KT2</strain>
    </source>
</reference>
<accession>A0A8D5FF39</accession>
<dbReference type="Proteomes" id="UP000826725">
    <property type="component" value="Chromosome"/>
</dbReference>
<name>A0A8D5FF39_9BACT</name>
<dbReference type="RefSeq" id="WP_228855743.1">
    <property type="nucleotide sequence ID" value="NZ_AP024086.1"/>
</dbReference>
<dbReference type="Pfam" id="PF02230">
    <property type="entry name" value="Abhydrolase_2"/>
    <property type="match status" value="1"/>
</dbReference>
<dbReference type="GO" id="GO:0016787">
    <property type="term" value="F:hydrolase activity"/>
    <property type="evidence" value="ECO:0007669"/>
    <property type="project" value="UniProtKB-KW"/>
</dbReference>
<dbReference type="AlphaFoldDB" id="A0A8D5FF39"/>
<evidence type="ECO:0000313" key="3">
    <source>
        <dbReference type="EMBL" id="BCL59521.1"/>
    </source>
</evidence>
<keyword evidence="1" id="KW-0378">Hydrolase</keyword>
<evidence type="ECO:0000313" key="4">
    <source>
        <dbReference type="Proteomes" id="UP000826725"/>
    </source>
</evidence>
<evidence type="ECO:0000259" key="2">
    <source>
        <dbReference type="Pfam" id="PF02230"/>
    </source>
</evidence>